<name>A0A9Q0J6X5_9ROSI</name>
<dbReference type="Proteomes" id="UP001141552">
    <property type="component" value="Unassembled WGS sequence"/>
</dbReference>
<evidence type="ECO:0008006" key="3">
    <source>
        <dbReference type="Google" id="ProtNLM"/>
    </source>
</evidence>
<reference evidence="1" key="1">
    <citation type="submission" date="2022-02" db="EMBL/GenBank/DDBJ databases">
        <authorList>
            <person name="Henning P.M."/>
            <person name="McCubbin A.G."/>
            <person name="Shore J.S."/>
        </authorList>
    </citation>
    <scope>NUCLEOTIDE SEQUENCE</scope>
    <source>
        <strain evidence="1">F60SS</strain>
        <tissue evidence="1">Leaves</tissue>
    </source>
</reference>
<protein>
    <recommendedName>
        <fullName evidence="3">DUF4283 domain-containing protein</fullName>
    </recommendedName>
</protein>
<sequence>MSVDGTHLVASVARKRRSEISPPKVQRHIARDVNLNAHISNSRSFSDVVRAPQNPPQAYIPRGRAQAWLQRSIFGVLKAPMPISKLREAFASFNLSDFNIIPLGGVSFLFRFQRIDDMMDFLNNKPELIDYLFNVFRVWQEGDFAKDRLCWTLFKGIPPQVWSWEFFQFVSTRIGTMIDWSMDTKSGDRLDVVEILILTPNKKFIDTVISVKVGDKDCVIGIAESQYDPLDWEWSSVQSTGNDRQVEDPLVASPAISPTTPAISKDELFYQQKTQSPVHRSTATSTSEDPFELRPIINKGFQHPELTTAATVPCVLTASNTIPSELSLPLHDGDHLGVGL</sequence>
<accession>A0A9Q0J6X5</accession>
<proteinExistence type="predicted"/>
<organism evidence="1 2">
    <name type="scientific">Turnera subulata</name>
    <dbReference type="NCBI Taxonomy" id="218843"/>
    <lineage>
        <taxon>Eukaryota</taxon>
        <taxon>Viridiplantae</taxon>
        <taxon>Streptophyta</taxon>
        <taxon>Embryophyta</taxon>
        <taxon>Tracheophyta</taxon>
        <taxon>Spermatophyta</taxon>
        <taxon>Magnoliopsida</taxon>
        <taxon>eudicotyledons</taxon>
        <taxon>Gunneridae</taxon>
        <taxon>Pentapetalae</taxon>
        <taxon>rosids</taxon>
        <taxon>fabids</taxon>
        <taxon>Malpighiales</taxon>
        <taxon>Passifloraceae</taxon>
        <taxon>Turnera</taxon>
    </lineage>
</organism>
<comment type="caution">
    <text evidence="1">The sequence shown here is derived from an EMBL/GenBank/DDBJ whole genome shotgun (WGS) entry which is preliminary data.</text>
</comment>
<evidence type="ECO:0000313" key="1">
    <source>
        <dbReference type="EMBL" id="KAJ4829800.1"/>
    </source>
</evidence>
<reference evidence="1" key="2">
    <citation type="journal article" date="2023" name="Plants (Basel)">
        <title>Annotation of the Turnera subulata (Passifloraceae) Draft Genome Reveals the S-Locus Evolved after the Divergence of Turneroideae from Passifloroideae in a Stepwise Manner.</title>
        <authorList>
            <person name="Henning P.M."/>
            <person name="Roalson E.H."/>
            <person name="Mir W."/>
            <person name="McCubbin A.G."/>
            <person name="Shore J.S."/>
        </authorList>
    </citation>
    <scope>NUCLEOTIDE SEQUENCE</scope>
    <source>
        <strain evidence="1">F60SS</strain>
    </source>
</reference>
<dbReference type="EMBL" id="JAKUCV010005794">
    <property type="protein sequence ID" value="KAJ4829800.1"/>
    <property type="molecule type" value="Genomic_DNA"/>
</dbReference>
<dbReference type="AlphaFoldDB" id="A0A9Q0J6X5"/>
<evidence type="ECO:0000313" key="2">
    <source>
        <dbReference type="Proteomes" id="UP001141552"/>
    </source>
</evidence>
<keyword evidence="2" id="KW-1185">Reference proteome</keyword>
<gene>
    <name evidence="1" type="ORF">Tsubulata_022103</name>
</gene>